<dbReference type="Proteomes" id="UP001589818">
    <property type="component" value="Unassembled WGS sequence"/>
</dbReference>
<protein>
    <submittedName>
        <fullName evidence="1">Uncharacterized protein</fullName>
    </submittedName>
</protein>
<gene>
    <name evidence="1" type="ORF">ACFFJ8_24770</name>
</gene>
<reference evidence="1 2" key="1">
    <citation type="submission" date="2024-09" db="EMBL/GenBank/DDBJ databases">
        <authorList>
            <person name="Sun Q."/>
            <person name="Mori K."/>
        </authorList>
    </citation>
    <scope>NUCLEOTIDE SEQUENCE [LARGE SCALE GENOMIC DNA]</scope>
    <source>
        <strain evidence="1 2">CCM 4839</strain>
    </source>
</reference>
<accession>A0ABV6JGI6</accession>
<organism evidence="1 2">
    <name type="scientific">Paenibacillus mendelii</name>
    <dbReference type="NCBI Taxonomy" id="206163"/>
    <lineage>
        <taxon>Bacteria</taxon>
        <taxon>Bacillati</taxon>
        <taxon>Bacillota</taxon>
        <taxon>Bacilli</taxon>
        <taxon>Bacillales</taxon>
        <taxon>Paenibacillaceae</taxon>
        <taxon>Paenibacillus</taxon>
    </lineage>
</organism>
<sequence>MNRVRSSAAEQERAGAFYNSLLSNASQFPISFVYDGKAHHGLNEQFSIEVERIGQAGDKETAVITAMHDSGLQVTIHTALYPEYIRK</sequence>
<evidence type="ECO:0000313" key="2">
    <source>
        <dbReference type="Proteomes" id="UP001589818"/>
    </source>
</evidence>
<keyword evidence="2" id="KW-1185">Reference proteome</keyword>
<dbReference type="EMBL" id="JBHLVF010000041">
    <property type="protein sequence ID" value="MFC0394559.1"/>
    <property type="molecule type" value="Genomic_DNA"/>
</dbReference>
<evidence type="ECO:0000313" key="1">
    <source>
        <dbReference type="EMBL" id="MFC0394559.1"/>
    </source>
</evidence>
<comment type="caution">
    <text evidence="1">The sequence shown here is derived from an EMBL/GenBank/DDBJ whole genome shotgun (WGS) entry which is preliminary data.</text>
</comment>
<dbReference type="RefSeq" id="WP_204815691.1">
    <property type="nucleotide sequence ID" value="NZ_JANHOF010000001.1"/>
</dbReference>
<proteinExistence type="predicted"/>
<name>A0ABV6JGI6_9BACL</name>